<keyword evidence="3 5" id="KW-1133">Transmembrane helix</keyword>
<evidence type="ECO:0000256" key="4">
    <source>
        <dbReference type="ARBA" id="ARBA00023136"/>
    </source>
</evidence>
<feature type="transmembrane region" description="Helical" evidence="5">
    <location>
        <begin position="57"/>
        <end position="88"/>
    </location>
</feature>
<dbReference type="Proteomes" id="UP001519287">
    <property type="component" value="Unassembled WGS sequence"/>
</dbReference>
<proteinExistence type="predicted"/>
<evidence type="ECO:0000313" key="7">
    <source>
        <dbReference type="Proteomes" id="UP001519287"/>
    </source>
</evidence>
<keyword evidence="7" id="KW-1185">Reference proteome</keyword>
<accession>A0ABS4JA64</accession>
<evidence type="ECO:0000313" key="6">
    <source>
        <dbReference type="EMBL" id="MBP1996690.1"/>
    </source>
</evidence>
<dbReference type="InterPro" id="IPR036640">
    <property type="entry name" value="ABC1_TM_sf"/>
</dbReference>
<dbReference type="EMBL" id="JAGGLB010000054">
    <property type="protein sequence ID" value="MBP1996690.1"/>
    <property type="molecule type" value="Genomic_DNA"/>
</dbReference>
<evidence type="ECO:0000256" key="3">
    <source>
        <dbReference type="ARBA" id="ARBA00022989"/>
    </source>
</evidence>
<reference evidence="6 7" key="1">
    <citation type="submission" date="2021-03" db="EMBL/GenBank/DDBJ databases">
        <title>Genomic Encyclopedia of Type Strains, Phase IV (KMG-IV): sequencing the most valuable type-strain genomes for metagenomic binning, comparative biology and taxonomic classification.</title>
        <authorList>
            <person name="Goeker M."/>
        </authorList>
    </citation>
    <scope>NUCLEOTIDE SEQUENCE [LARGE SCALE GENOMIC DNA]</scope>
    <source>
        <strain evidence="6 7">DSM 26048</strain>
    </source>
</reference>
<protein>
    <submittedName>
        <fullName evidence="6">ABC-type multidrug transport system fused ATPase/permease subunit</fullName>
    </submittedName>
</protein>
<evidence type="ECO:0000256" key="2">
    <source>
        <dbReference type="ARBA" id="ARBA00022692"/>
    </source>
</evidence>
<evidence type="ECO:0000256" key="1">
    <source>
        <dbReference type="ARBA" id="ARBA00004651"/>
    </source>
</evidence>
<dbReference type="Gene3D" id="1.20.1560.10">
    <property type="entry name" value="ABC transporter type 1, transmembrane domain"/>
    <property type="match status" value="1"/>
</dbReference>
<comment type="subcellular location">
    <subcellularLocation>
        <location evidence="1">Cell membrane</location>
        <topology evidence="1">Multi-pass membrane protein</topology>
    </subcellularLocation>
</comment>
<keyword evidence="2 5" id="KW-0812">Transmembrane</keyword>
<feature type="transmembrane region" description="Helical" evidence="5">
    <location>
        <begin position="21"/>
        <end position="45"/>
    </location>
</feature>
<organism evidence="6 7">
    <name type="scientific">Paenibacillus eucommiae</name>
    <dbReference type="NCBI Taxonomy" id="1355755"/>
    <lineage>
        <taxon>Bacteria</taxon>
        <taxon>Bacillati</taxon>
        <taxon>Bacillota</taxon>
        <taxon>Bacilli</taxon>
        <taxon>Bacillales</taxon>
        <taxon>Paenibacillaceae</taxon>
        <taxon>Paenibacillus</taxon>
    </lineage>
</organism>
<gene>
    <name evidence="6" type="ORF">J2Z66_008338</name>
</gene>
<keyword evidence="4 5" id="KW-0472">Membrane</keyword>
<evidence type="ECO:0000256" key="5">
    <source>
        <dbReference type="SAM" id="Phobius"/>
    </source>
</evidence>
<name>A0ABS4JA64_9BACL</name>
<sequence>MRNKSQSELRRLIGFINPSKTSYILGLLGCCLIDSILTLVLPLMLKFILDSIVSKNMIAIWTVCIVFAVSITVLTGLAGLAPIVQYWFGKAVKNIMAEFRLHIVS</sequence>
<comment type="caution">
    <text evidence="6">The sequence shown here is derived from an EMBL/GenBank/DDBJ whole genome shotgun (WGS) entry which is preliminary data.</text>
</comment>
<dbReference type="SUPFAM" id="SSF90123">
    <property type="entry name" value="ABC transporter transmembrane region"/>
    <property type="match status" value="1"/>
</dbReference>